<keyword evidence="2" id="KW-1133">Transmembrane helix</keyword>
<dbReference type="InterPro" id="IPR058193">
    <property type="entry name" value="VanY/YodJ_core_dom"/>
</dbReference>
<evidence type="ECO:0000256" key="1">
    <source>
        <dbReference type="SAM" id="MobiDB-lite"/>
    </source>
</evidence>
<proteinExistence type="predicted"/>
<evidence type="ECO:0000256" key="2">
    <source>
        <dbReference type="SAM" id="Phobius"/>
    </source>
</evidence>
<dbReference type="Gene3D" id="3.30.1380.10">
    <property type="match status" value="1"/>
</dbReference>
<feature type="domain" description="D-alanyl-D-alanine carboxypeptidase-like core" evidence="3">
    <location>
        <begin position="134"/>
        <end position="259"/>
    </location>
</feature>
<comment type="caution">
    <text evidence="4">The sequence shown here is derived from an EMBL/GenBank/DDBJ whole genome shotgun (WGS) entry which is preliminary data.</text>
</comment>
<evidence type="ECO:0000313" key="4">
    <source>
        <dbReference type="EMBL" id="MEW9500781.1"/>
    </source>
</evidence>
<dbReference type="InterPro" id="IPR052179">
    <property type="entry name" value="DD-CPase-like"/>
</dbReference>
<dbReference type="InterPro" id="IPR009045">
    <property type="entry name" value="Zn_M74/Hedgehog-like"/>
</dbReference>
<dbReference type="SUPFAM" id="SSF55166">
    <property type="entry name" value="Hedgehog/DD-peptidase"/>
    <property type="match status" value="1"/>
</dbReference>
<name>A0ABV3Q106_9BACL</name>
<dbReference type="PANTHER" id="PTHR34385:SF1">
    <property type="entry name" value="PEPTIDOGLYCAN L-ALANYL-D-GLUTAMATE ENDOPEPTIDASE CWLK"/>
    <property type="match status" value="1"/>
</dbReference>
<reference evidence="4 5" key="1">
    <citation type="journal article" date="1979" name="Int. J. Syst. Evol. Microbiol.">
        <title>Bacillus globisporus subsp. marinus subsp. nov.</title>
        <authorList>
            <person name="Liu H."/>
        </authorList>
    </citation>
    <scope>NUCLEOTIDE SEQUENCE [LARGE SCALE GENOMIC DNA]</scope>
    <source>
        <strain evidence="4 5">DSM 1297</strain>
    </source>
</reference>
<dbReference type="InterPro" id="IPR003709">
    <property type="entry name" value="VanY-like_core_dom"/>
</dbReference>
<protein>
    <submittedName>
        <fullName evidence="4">M15 family metallopeptidase</fullName>
    </submittedName>
</protein>
<keyword evidence="2" id="KW-0472">Membrane</keyword>
<feature type="region of interest" description="Disordered" evidence="1">
    <location>
        <begin position="58"/>
        <end position="107"/>
    </location>
</feature>
<keyword evidence="2" id="KW-0812">Transmembrane</keyword>
<accession>A0ABV3Q106</accession>
<gene>
    <name evidence="4" type="ORF">AB1471_03080</name>
</gene>
<feature type="transmembrane region" description="Helical" evidence="2">
    <location>
        <begin position="16"/>
        <end position="40"/>
    </location>
</feature>
<dbReference type="PANTHER" id="PTHR34385">
    <property type="entry name" value="D-ALANYL-D-ALANINE CARBOXYPEPTIDASE"/>
    <property type="match status" value="1"/>
</dbReference>
<evidence type="ECO:0000313" key="5">
    <source>
        <dbReference type="Proteomes" id="UP001556040"/>
    </source>
</evidence>
<dbReference type="EMBL" id="JBFMIA010000002">
    <property type="protein sequence ID" value="MEW9500781.1"/>
    <property type="molecule type" value="Genomic_DNA"/>
</dbReference>
<keyword evidence="5" id="KW-1185">Reference proteome</keyword>
<sequence>MRKERLFINKKKRTKWWISLAVIFTILVGASLGTLSMYNWSVNQAIQGLFYNTKQPVNVADDTGEENPSDNNEEDPTSETPDPSEDELDDVTPPTYGENEKTPETIEEPTFVEDVLISNKQNPIPATYDPGESEEAREAFLAMKAAGAAEGFDLVAFSTYRSYDTQVRLYSEYVEDYGQDEADRFSARPGYSEHQTGLSFDIGEVGQEIHWAEDSFQDTAAAHWLNENAHNFGFILRYPEDKEHITGYKYEAWHFRYLGEDLATEVYNSELTLEEYLNI</sequence>
<dbReference type="CDD" id="cd14852">
    <property type="entry name" value="LD-carboxypeptidase"/>
    <property type="match status" value="1"/>
</dbReference>
<evidence type="ECO:0000259" key="3">
    <source>
        <dbReference type="Pfam" id="PF02557"/>
    </source>
</evidence>
<feature type="compositionally biased region" description="Acidic residues" evidence="1">
    <location>
        <begin position="62"/>
        <end position="90"/>
    </location>
</feature>
<dbReference type="Proteomes" id="UP001556040">
    <property type="component" value="Unassembled WGS sequence"/>
</dbReference>
<dbReference type="Pfam" id="PF02557">
    <property type="entry name" value="VanY"/>
    <property type="match status" value="1"/>
</dbReference>
<organism evidence="4 5">
    <name type="scientific">Jeotgalibacillus marinus</name>
    <dbReference type="NCBI Taxonomy" id="86667"/>
    <lineage>
        <taxon>Bacteria</taxon>
        <taxon>Bacillati</taxon>
        <taxon>Bacillota</taxon>
        <taxon>Bacilli</taxon>
        <taxon>Bacillales</taxon>
        <taxon>Caryophanaceae</taxon>
        <taxon>Jeotgalibacillus</taxon>
    </lineage>
</organism>
<dbReference type="RefSeq" id="WP_367778132.1">
    <property type="nucleotide sequence ID" value="NZ_JBFMIA010000002.1"/>
</dbReference>